<dbReference type="Gene3D" id="2.130.10.10">
    <property type="entry name" value="YVTN repeat-like/Quinoprotein amine dehydrogenase"/>
    <property type="match status" value="1"/>
</dbReference>
<evidence type="ECO:0000256" key="1">
    <source>
        <dbReference type="PROSITE-ProRule" id="PRU00352"/>
    </source>
</evidence>
<dbReference type="InterPro" id="IPR001627">
    <property type="entry name" value="Semap_dom"/>
</dbReference>
<dbReference type="Proteomes" id="UP000192578">
    <property type="component" value="Unassembled WGS sequence"/>
</dbReference>
<keyword evidence="5" id="KW-1185">Reference proteome</keyword>
<evidence type="ECO:0000259" key="3">
    <source>
        <dbReference type="PROSITE" id="PS51004"/>
    </source>
</evidence>
<dbReference type="InterPro" id="IPR036352">
    <property type="entry name" value="Semap_dom_sf"/>
</dbReference>
<dbReference type="GO" id="GO:0017154">
    <property type="term" value="F:semaphorin receptor activity"/>
    <property type="evidence" value="ECO:0007669"/>
    <property type="project" value="InterPro"/>
</dbReference>
<dbReference type="EMBL" id="MTYJ01000030">
    <property type="protein sequence ID" value="OQV20439.1"/>
    <property type="molecule type" value="Genomic_DNA"/>
</dbReference>
<gene>
    <name evidence="4" type="ORF">BV898_05485</name>
</gene>
<dbReference type="PANTHER" id="PTHR22625">
    <property type="entry name" value="PLEXIN"/>
    <property type="match status" value="1"/>
</dbReference>
<accession>A0A1W0WZ11</accession>
<dbReference type="SUPFAM" id="SSF101912">
    <property type="entry name" value="Sema domain"/>
    <property type="match status" value="1"/>
</dbReference>
<dbReference type="InterPro" id="IPR015943">
    <property type="entry name" value="WD40/YVTN_repeat-like_dom_sf"/>
</dbReference>
<dbReference type="PROSITE" id="PS51004">
    <property type="entry name" value="SEMA"/>
    <property type="match status" value="1"/>
</dbReference>
<feature type="signal peptide" evidence="2">
    <location>
        <begin position="1"/>
        <end position="20"/>
    </location>
</feature>
<dbReference type="GO" id="GO:0005886">
    <property type="term" value="C:plasma membrane"/>
    <property type="evidence" value="ECO:0007669"/>
    <property type="project" value="TreeGrafter"/>
</dbReference>
<proteinExistence type="predicted"/>
<dbReference type="GO" id="GO:0030334">
    <property type="term" value="P:regulation of cell migration"/>
    <property type="evidence" value="ECO:0007669"/>
    <property type="project" value="TreeGrafter"/>
</dbReference>
<dbReference type="GO" id="GO:0002116">
    <property type="term" value="C:semaphorin receptor complex"/>
    <property type="evidence" value="ECO:0007669"/>
    <property type="project" value="TreeGrafter"/>
</dbReference>
<dbReference type="PANTHER" id="PTHR22625:SF70">
    <property type="entry name" value="PLEXIN A, ISOFORM A"/>
    <property type="match status" value="1"/>
</dbReference>
<keyword evidence="2" id="KW-0732">Signal</keyword>
<reference evidence="5" key="1">
    <citation type="submission" date="2017-01" db="EMBL/GenBank/DDBJ databases">
        <title>Comparative genomics of anhydrobiosis in the tardigrade Hypsibius dujardini.</title>
        <authorList>
            <person name="Yoshida Y."/>
            <person name="Koutsovoulos G."/>
            <person name="Laetsch D."/>
            <person name="Stevens L."/>
            <person name="Kumar S."/>
            <person name="Horikawa D."/>
            <person name="Ishino K."/>
            <person name="Komine S."/>
            <person name="Tomita M."/>
            <person name="Blaxter M."/>
            <person name="Arakawa K."/>
        </authorList>
    </citation>
    <scope>NUCLEOTIDE SEQUENCE [LARGE SCALE GENOMIC DNA]</scope>
    <source>
        <strain evidence="5">Z151</strain>
    </source>
</reference>
<dbReference type="InterPro" id="IPR031148">
    <property type="entry name" value="Plexin"/>
</dbReference>
<feature type="chain" id="PRO_5012754551" evidence="2">
    <location>
        <begin position="21"/>
        <end position="388"/>
    </location>
</feature>
<comment type="caution">
    <text evidence="1">Lacks conserved residue(s) required for the propagation of feature annotation.</text>
</comment>
<feature type="domain" description="Sema" evidence="3">
    <location>
        <begin position="27"/>
        <end position="388"/>
    </location>
</feature>
<protein>
    <submittedName>
        <fullName evidence="4">Plexin-B</fullName>
    </submittedName>
</protein>
<name>A0A1W0WZ11_HYPEX</name>
<comment type="caution">
    <text evidence="4">The sequence shown here is derived from an EMBL/GenBank/DDBJ whole genome shotgun (WGS) entry which is preliminary data.</text>
</comment>
<sequence>MTSSSRGVVLLLFLPLIITAQVVRVVRLDSTATRGDSNNNNLTAAQTDLTHLVVDEQSGRVYVAGLNHLYQLTSDLLVERSVVTGPQDDSIYCSARGSCQQDVEKVPTDNHNKALLLDTVERTLVACGSLYQGICEKYVLEDIGKKWPTVQVPLVPNDAGSSSVAFIAPGLPEARSHRVLYVAASHTQLGPYRSQEEIPAISSRSLKSHEIIRARRFVQARIKIASQFLETFRIRYVAGFYEDGYAYFFTIQPANADNLDEGFVSKLVRVCANDPSFESYMEVTLTCQSKGTKYNLVQSVDVVQPDRQLADRLKLTRNEKIVVAAFAASESRGDQPKASCGLCLFTMPDVKDAFERNAQMCFSANRPNRGLGFIAGANLACPKVTYLN</sequence>
<organism evidence="4 5">
    <name type="scientific">Hypsibius exemplaris</name>
    <name type="common">Freshwater tardigrade</name>
    <dbReference type="NCBI Taxonomy" id="2072580"/>
    <lineage>
        <taxon>Eukaryota</taxon>
        <taxon>Metazoa</taxon>
        <taxon>Ecdysozoa</taxon>
        <taxon>Tardigrada</taxon>
        <taxon>Eutardigrada</taxon>
        <taxon>Parachela</taxon>
        <taxon>Hypsibioidea</taxon>
        <taxon>Hypsibiidae</taxon>
        <taxon>Hypsibius</taxon>
    </lineage>
</organism>
<evidence type="ECO:0000313" key="4">
    <source>
        <dbReference type="EMBL" id="OQV20439.1"/>
    </source>
</evidence>
<dbReference type="AlphaFoldDB" id="A0A1W0WZ11"/>
<dbReference type="CDD" id="cd11236">
    <property type="entry name" value="Sema_plexin_like"/>
    <property type="match status" value="1"/>
</dbReference>
<evidence type="ECO:0000256" key="2">
    <source>
        <dbReference type="SAM" id="SignalP"/>
    </source>
</evidence>
<dbReference type="OrthoDB" id="125363at2759"/>
<dbReference type="SMART" id="SM00630">
    <property type="entry name" value="Sema"/>
    <property type="match status" value="1"/>
</dbReference>
<evidence type="ECO:0000313" key="5">
    <source>
        <dbReference type="Proteomes" id="UP000192578"/>
    </source>
</evidence>